<name>A0A0A8YFA5_ARUDO</name>
<keyword evidence="1" id="KW-1133">Transmembrane helix</keyword>
<organism evidence="2">
    <name type="scientific">Arundo donax</name>
    <name type="common">Giant reed</name>
    <name type="synonym">Donax arundinaceus</name>
    <dbReference type="NCBI Taxonomy" id="35708"/>
    <lineage>
        <taxon>Eukaryota</taxon>
        <taxon>Viridiplantae</taxon>
        <taxon>Streptophyta</taxon>
        <taxon>Embryophyta</taxon>
        <taxon>Tracheophyta</taxon>
        <taxon>Spermatophyta</taxon>
        <taxon>Magnoliopsida</taxon>
        <taxon>Liliopsida</taxon>
        <taxon>Poales</taxon>
        <taxon>Poaceae</taxon>
        <taxon>PACMAD clade</taxon>
        <taxon>Arundinoideae</taxon>
        <taxon>Arundineae</taxon>
        <taxon>Arundo</taxon>
    </lineage>
</organism>
<dbReference type="AlphaFoldDB" id="A0A0A8YFA5"/>
<reference evidence="2" key="2">
    <citation type="journal article" date="2015" name="Data Brief">
        <title>Shoot transcriptome of the giant reed, Arundo donax.</title>
        <authorList>
            <person name="Barrero R.A."/>
            <person name="Guerrero F.D."/>
            <person name="Moolhuijzen P."/>
            <person name="Goolsby J.A."/>
            <person name="Tidwell J."/>
            <person name="Bellgard S.E."/>
            <person name="Bellgard M.I."/>
        </authorList>
    </citation>
    <scope>NUCLEOTIDE SEQUENCE</scope>
    <source>
        <tissue evidence="2">Shoot tissue taken approximately 20 cm above the soil surface</tissue>
    </source>
</reference>
<accession>A0A0A8YFA5</accession>
<reference evidence="2" key="1">
    <citation type="submission" date="2014-09" db="EMBL/GenBank/DDBJ databases">
        <authorList>
            <person name="Magalhaes I.L.F."/>
            <person name="Oliveira U."/>
            <person name="Santos F.R."/>
            <person name="Vidigal T.H.D.A."/>
            <person name="Brescovit A.D."/>
            <person name="Santos A.J."/>
        </authorList>
    </citation>
    <scope>NUCLEOTIDE SEQUENCE</scope>
    <source>
        <tissue evidence="2">Shoot tissue taken approximately 20 cm above the soil surface</tissue>
    </source>
</reference>
<feature type="transmembrane region" description="Helical" evidence="1">
    <location>
        <begin position="6"/>
        <end position="24"/>
    </location>
</feature>
<protein>
    <submittedName>
        <fullName evidence="2">Uncharacterized protein</fullName>
    </submittedName>
</protein>
<dbReference type="EMBL" id="GBRH01276013">
    <property type="protein sequence ID" value="JAD21882.1"/>
    <property type="molecule type" value="Transcribed_RNA"/>
</dbReference>
<keyword evidence="1" id="KW-0812">Transmembrane</keyword>
<proteinExistence type="predicted"/>
<keyword evidence="1" id="KW-0472">Membrane</keyword>
<evidence type="ECO:0000256" key="1">
    <source>
        <dbReference type="SAM" id="Phobius"/>
    </source>
</evidence>
<sequence length="27" mass="3143">MLQLFFIIYLQMLSALPVDTFFFLSGS</sequence>
<evidence type="ECO:0000313" key="2">
    <source>
        <dbReference type="EMBL" id="JAD21882.1"/>
    </source>
</evidence>